<dbReference type="InterPro" id="IPR047021">
    <property type="entry name" value="REXO1/3/4-like"/>
</dbReference>
<dbReference type="Proteomes" id="UP000748025">
    <property type="component" value="Unassembled WGS sequence"/>
</dbReference>
<feature type="region of interest" description="Disordered" evidence="7">
    <location>
        <begin position="24"/>
        <end position="49"/>
    </location>
</feature>
<evidence type="ECO:0000256" key="1">
    <source>
        <dbReference type="ARBA" id="ARBA00004123"/>
    </source>
</evidence>
<dbReference type="AlphaFoldDB" id="A0A9P7NE78"/>
<dbReference type="OrthoDB" id="206335at2759"/>
<dbReference type="GO" id="GO:0003676">
    <property type="term" value="F:nucleic acid binding"/>
    <property type="evidence" value="ECO:0007669"/>
    <property type="project" value="InterPro"/>
</dbReference>
<feature type="compositionally biased region" description="Low complexity" evidence="7">
    <location>
        <begin position="651"/>
        <end position="665"/>
    </location>
</feature>
<sequence length="760" mass="83051">MVIGLRDTLHRAKNFARSLLGGKSSIQESVETSSTSTAPANESDAETTAVAASSTSNIMVASAKDPAETASQISQKSLKRTSPHDEQDDGREWQVVSRPTKKSKKVPRPGKGSYPALVFSPNARLQSKINLNNLRDLITYIFADGPGPQWINVSHRPQFRKIVAIMVPGLEEAMFRPDVNYLTYNNRKGDSDDDEDDDAEEEEEKRRRAAASPDDYYPRPLKKENLPDPLKPFADMFPHLWPVKTPGDDRHGKMHSPMATFLTAPAPKDKMMSNKQKVVGVKPASEPQGWRNDRTPITQFLASAEELADNGYLIHPALLPEGKRKNDFVVPDGWVITKVDKLEDGIVPDNEIEAGSVTEGRKMLALDCEMCLTGENELALTRISIVDWDGSVVLDELVKPTKPITDYVTRFSGITEEMLAPVTTTLADIQAKLVALLDARTILIGHSLESDTKALQLAHPFIVDTSILYPHPRGPPLKSSLKYLAQKYLSREIQKGGANGHNSIEDAKTCLDLVKQKCEKGKLWGTSDAHGENLFRRLARAGTAYKAQGGDAAIGGLEVGKTSAAIDWGDPSKGAGAGATYQLGCRSDQDVTDNILRAVNGDPDGLQIRASGVDFTWARMRELEALQGWWNKNRVDNTNSDGGPPPPPPAAVSSSSSSPGSTAEPQSPSPVQQALSDLTARLLRIHAALPLCTALIVYSGSGDPRRMAQLQQQHAQWKKEYNTPGKKWDDLSVQWTDVEDQALRRAAQKARSGIAFIGVK</sequence>
<comment type="subcellular location">
    <subcellularLocation>
        <location evidence="1">Nucleus</location>
    </subcellularLocation>
</comment>
<dbReference type="InterPro" id="IPR036397">
    <property type="entry name" value="RNaseH_sf"/>
</dbReference>
<dbReference type="PANTHER" id="PTHR12801">
    <property type="entry name" value="RNA EXONUCLEASE REXO1 / RECO3 FAMILY MEMBER-RELATED"/>
    <property type="match status" value="1"/>
</dbReference>
<evidence type="ECO:0000313" key="10">
    <source>
        <dbReference type="Proteomes" id="UP000748025"/>
    </source>
</evidence>
<dbReference type="InterPro" id="IPR012337">
    <property type="entry name" value="RNaseH-like_sf"/>
</dbReference>
<keyword evidence="3" id="KW-0540">Nuclease</keyword>
<evidence type="ECO:0000256" key="7">
    <source>
        <dbReference type="SAM" id="MobiDB-lite"/>
    </source>
</evidence>
<keyword evidence="4" id="KW-0378">Hydrolase</keyword>
<keyword evidence="5" id="KW-0269">Exonuclease</keyword>
<evidence type="ECO:0000256" key="6">
    <source>
        <dbReference type="ARBA" id="ARBA00023242"/>
    </source>
</evidence>
<dbReference type="InterPro" id="IPR013520">
    <property type="entry name" value="Ribonucl_H"/>
</dbReference>
<dbReference type="EMBL" id="SRPW01000439">
    <property type="protein sequence ID" value="KAG6014593.1"/>
    <property type="molecule type" value="Genomic_DNA"/>
</dbReference>
<dbReference type="CDD" id="cd06145">
    <property type="entry name" value="REX1_like"/>
    <property type="match status" value="1"/>
</dbReference>
<evidence type="ECO:0000259" key="8">
    <source>
        <dbReference type="SMART" id="SM00479"/>
    </source>
</evidence>
<comment type="similarity">
    <text evidence="2">Belongs to the REXO1/REXO3 family.</text>
</comment>
<feature type="compositionally biased region" description="Polar residues" evidence="7">
    <location>
        <begin position="24"/>
        <end position="40"/>
    </location>
</feature>
<dbReference type="FunFam" id="3.30.420.10:FF:000019">
    <property type="entry name" value="RNA exonuclease NEF-sp"/>
    <property type="match status" value="1"/>
</dbReference>
<keyword evidence="10" id="KW-1185">Reference proteome</keyword>
<accession>A0A9P7NE78</accession>
<evidence type="ECO:0000256" key="3">
    <source>
        <dbReference type="ARBA" id="ARBA00022722"/>
    </source>
</evidence>
<dbReference type="SMART" id="SM00479">
    <property type="entry name" value="EXOIII"/>
    <property type="match status" value="1"/>
</dbReference>
<dbReference type="PANTHER" id="PTHR12801:SF115">
    <property type="entry name" value="FI18136P1-RELATED"/>
    <property type="match status" value="1"/>
</dbReference>
<evidence type="ECO:0000256" key="2">
    <source>
        <dbReference type="ARBA" id="ARBA00006357"/>
    </source>
</evidence>
<evidence type="ECO:0000256" key="5">
    <source>
        <dbReference type="ARBA" id="ARBA00022839"/>
    </source>
</evidence>
<feature type="region of interest" description="Disordered" evidence="7">
    <location>
        <begin position="182"/>
        <end position="224"/>
    </location>
</feature>
<dbReference type="InterPro" id="IPR034922">
    <property type="entry name" value="REX1-like_exo"/>
</dbReference>
<feature type="compositionally biased region" description="Basic residues" evidence="7">
    <location>
        <begin position="99"/>
        <end position="108"/>
    </location>
</feature>
<feature type="region of interest" description="Disordered" evidence="7">
    <location>
        <begin position="633"/>
        <end position="672"/>
    </location>
</feature>
<dbReference type="SUPFAM" id="SSF53098">
    <property type="entry name" value="Ribonuclease H-like"/>
    <property type="match status" value="1"/>
</dbReference>
<protein>
    <recommendedName>
        <fullName evidence="8">Exonuclease domain-containing protein</fullName>
    </recommendedName>
</protein>
<keyword evidence="6" id="KW-0539">Nucleus</keyword>
<feature type="domain" description="Exonuclease" evidence="8">
    <location>
        <begin position="362"/>
        <end position="523"/>
    </location>
</feature>
<evidence type="ECO:0000256" key="4">
    <source>
        <dbReference type="ARBA" id="ARBA00022801"/>
    </source>
</evidence>
<organism evidence="9 10">
    <name type="scientific">Claviceps pusilla</name>
    <dbReference type="NCBI Taxonomy" id="123648"/>
    <lineage>
        <taxon>Eukaryota</taxon>
        <taxon>Fungi</taxon>
        <taxon>Dikarya</taxon>
        <taxon>Ascomycota</taxon>
        <taxon>Pezizomycotina</taxon>
        <taxon>Sordariomycetes</taxon>
        <taxon>Hypocreomycetidae</taxon>
        <taxon>Hypocreales</taxon>
        <taxon>Clavicipitaceae</taxon>
        <taxon>Claviceps</taxon>
    </lineage>
</organism>
<name>A0A9P7NE78_9HYPO</name>
<evidence type="ECO:0000313" key="9">
    <source>
        <dbReference type="EMBL" id="KAG6014593.1"/>
    </source>
</evidence>
<dbReference type="Pfam" id="PF00929">
    <property type="entry name" value="RNase_T"/>
    <property type="match status" value="1"/>
</dbReference>
<feature type="region of interest" description="Disordered" evidence="7">
    <location>
        <begin position="63"/>
        <end position="117"/>
    </location>
</feature>
<gene>
    <name evidence="9" type="ORF">E4U43_006373</name>
</gene>
<dbReference type="Gene3D" id="3.30.420.10">
    <property type="entry name" value="Ribonuclease H-like superfamily/Ribonuclease H"/>
    <property type="match status" value="1"/>
</dbReference>
<comment type="caution">
    <text evidence="9">The sequence shown here is derived from an EMBL/GenBank/DDBJ whole genome shotgun (WGS) entry which is preliminary data.</text>
</comment>
<proteinExistence type="inferred from homology"/>
<dbReference type="GO" id="GO:0005634">
    <property type="term" value="C:nucleus"/>
    <property type="evidence" value="ECO:0007669"/>
    <property type="project" value="UniProtKB-SubCell"/>
</dbReference>
<dbReference type="GO" id="GO:0004527">
    <property type="term" value="F:exonuclease activity"/>
    <property type="evidence" value="ECO:0007669"/>
    <property type="project" value="UniProtKB-KW"/>
</dbReference>
<feature type="compositionally biased region" description="Acidic residues" evidence="7">
    <location>
        <begin position="191"/>
        <end position="203"/>
    </location>
</feature>
<reference evidence="9" key="1">
    <citation type="journal article" date="2020" name="bioRxiv">
        <title>Whole genome comparisons of ergot fungi reveals the divergence and evolution of species within the genus Claviceps are the result of varying mechanisms driving genome evolution and host range expansion.</title>
        <authorList>
            <person name="Wyka S.A."/>
            <person name="Mondo S.J."/>
            <person name="Liu M."/>
            <person name="Dettman J."/>
            <person name="Nalam V."/>
            <person name="Broders K.D."/>
        </authorList>
    </citation>
    <scope>NUCLEOTIDE SEQUENCE</scope>
    <source>
        <strain evidence="9">CCC 602</strain>
    </source>
</reference>